<dbReference type="EMBL" id="JANPWB010000002">
    <property type="protein sequence ID" value="KAJ1208600.1"/>
    <property type="molecule type" value="Genomic_DNA"/>
</dbReference>
<organism evidence="2 3">
    <name type="scientific">Pleurodeles waltl</name>
    <name type="common">Iberian ribbed newt</name>
    <dbReference type="NCBI Taxonomy" id="8319"/>
    <lineage>
        <taxon>Eukaryota</taxon>
        <taxon>Metazoa</taxon>
        <taxon>Chordata</taxon>
        <taxon>Craniata</taxon>
        <taxon>Vertebrata</taxon>
        <taxon>Euteleostomi</taxon>
        <taxon>Amphibia</taxon>
        <taxon>Batrachia</taxon>
        <taxon>Caudata</taxon>
        <taxon>Salamandroidea</taxon>
        <taxon>Salamandridae</taxon>
        <taxon>Pleurodelinae</taxon>
        <taxon>Pleurodeles</taxon>
    </lineage>
</organism>
<protein>
    <submittedName>
        <fullName evidence="2">Uncharacterized protein</fullName>
    </submittedName>
</protein>
<dbReference type="AlphaFoldDB" id="A0AAV7W6U0"/>
<proteinExistence type="predicted"/>
<dbReference type="Proteomes" id="UP001066276">
    <property type="component" value="Chromosome 1_2"/>
</dbReference>
<gene>
    <name evidence="2" type="ORF">NDU88_003983</name>
</gene>
<name>A0AAV7W6U0_PLEWA</name>
<evidence type="ECO:0000313" key="2">
    <source>
        <dbReference type="EMBL" id="KAJ1208600.1"/>
    </source>
</evidence>
<feature type="compositionally biased region" description="Basic residues" evidence="1">
    <location>
        <begin position="69"/>
        <end position="78"/>
    </location>
</feature>
<evidence type="ECO:0000313" key="3">
    <source>
        <dbReference type="Proteomes" id="UP001066276"/>
    </source>
</evidence>
<comment type="caution">
    <text evidence="2">The sequence shown here is derived from an EMBL/GenBank/DDBJ whole genome shotgun (WGS) entry which is preliminary data.</text>
</comment>
<keyword evidence="3" id="KW-1185">Reference proteome</keyword>
<accession>A0AAV7W6U0</accession>
<reference evidence="2" key="1">
    <citation type="journal article" date="2022" name="bioRxiv">
        <title>Sequencing and chromosome-scale assembly of the giantPleurodeles waltlgenome.</title>
        <authorList>
            <person name="Brown T."/>
            <person name="Elewa A."/>
            <person name="Iarovenko S."/>
            <person name="Subramanian E."/>
            <person name="Araus A.J."/>
            <person name="Petzold A."/>
            <person name="Susuki M."/>
            <person name="Suzuki K.-i.T."/>
            <person name="Hayashi T."/>
            <person name="Toyoda A."/>
            <person name="Oliveira C."/>
            <person name="Osipova E."/>
            <person name="Leigh N.D."/>
            <person name="Simon A."/>
            <person name="Yun M.H."/>
        </authorList>
    </citation>
    <scope>NUCLEOTIDE SEQUENCE</scope>
    <source>
        <strain evidence="2">20211129_DDA</strain>
        <tissue evidence="2">Liver</tissue>
    </source>
</reference>
<evidence type="ECO:0000256" key="1">
    <source>
        <dbReference type="SAM" id="MobiDB-lite"/>
    </source>
</evidence>
<feature type="region of interest" description="Disordered" evidence="1">
    <location>
        <begin position="49"/>
        <end position="96"/>
    </location>
</feature>
<sequence>MAEKLSRTEELIEALMLRMDAMDQAIASFHSILEGAAIFFGGGGRPCAREGGHRRAGVHLVRRSPPASKRVRGQRKGKGAGEKRAEATPPQVGDSVNLPLMQSEVSASQVVGAGQPRSGGLGQVTAQTTSVVVRPENTVAGRDTGASSEGETSQRDLVGAFSVSVAMAV</sequence>